<reference evidence="2 3" key="1">
    <citation type="submission" date="2022-10" db="EMBL/GenBank/DDBJ databases">
        <title>Draft genome sequence of Streptomyces sp. YSPA8.</title>
        <authorList>
            <person name="Moriuchi R."/>
            <person name="Dohra H."/>
            <person name="Yamamura H."/>
            <person name="Kodani S."/>
        </authorList>
    </citation>
    <scope>NUCLEOTIDE SEQUENCE [LARGE SCALE GENOMIC DNA]</scope>
    <source>
        <strain evidence="2 3">YSPA8</strain>
    </source>
</reference>
<feature type="transmembrane region" description="Helical" evidence="1">
    <location>
        <begin position="477"/>
        <end position="506"/>
    </location>
</feature>
<feature type="transmembrane region" description="Helical" evidence="1">
    <location>
        <begin position="196"/>
        <end position="216"/>
    </location>
</feature>
<feature type="transmembrane region" description="Helical" evidence="1">
    <location>
        <begin position="512"/>
        <end position="532"/>
    </location>
</feature>
<feature type="transmembrane region" description="Helical" evidence="1">
    <location>
        <begin position="51"/>
        <end position="74"/>
    </location>
</feature>
<protein>
    <submittedName>
        <fullName evidence="2">Transporter</fullName>
    </submittedName>
</protein>
<feature type="transmembrane region" description="Helical" evidence="1">
    <location>
        <begin position="359"/>
        <end position="377"/>
    </location>
</feature>
<dbReference type="EMBL" id="BSBI01000010">
    <property type="protein sequence ID" value="GLF97293.1"/>
    <property type="molecule type" value="Genomic_DNA"/>
</dbReference>
<feature type="transmembrane region" description="Helical" evidence="1">
    <location>
        <begin position="80"/>
        <end position="102"/>
    </location>
</feature>
<dbReference type="RefSeq" id="WP_407706067.1">
    <property type="nucleotide sequence ID" value="NZ_BSBI01000010.1"/>
</dbReference>
<keyword evidence="1" id="KW-1133">Transmembrane helix</keyword>
<sequence>MSVPTAGSAVTPAGTDTLPQPLGTAALTAAFVRLKLSLLRNGLRQSSARTAVFVTSLVLVLLVAVAQLLGLIMLRGHEDAPTLVVVLLGVLALGWAVLPLFFHAGDDTLDATRLVMLPLRPRPLVTALLTASLVGIGPLFTLTLAVGSGIALAHGAFATVVALIAVPLALLVCVALARAVVAANTRLLTSRRGRDIAVLGGLLIAVGAQVVNYGVARISEQGSAAPLEPVADVVRWLPPGSAAGAIDSASRGAAGTAVLQLALTAAALVALLWWWERSLSRLMTSPDGSTLGAAESAAERKESGSGLARLLPEGRTGTVALRTLRYVWRHPKTKTAWVSSLAVGLLLPLVGVLQGSDTLYATIFAAGMLGIMMYNQFGQDGSAFWMVAQTISTSRDARIELGGRALALLLVTLPYTVFVVFVVALVLGDFGELAPALGLSFAGLGALFATGALASARYPYSIPQEEAHKNVAPGQGALAWLSLLGGMLVAGAVCAPLIGATVWLHLSGGHDRLWLVLPAGAAYGVLVGWAGIRAAAPLTVRRLPEILAAVSKG</sequence>
<feature type="transmembrane region" description="Helical" evidence="1">
    <location>
        <begin position="123"/>
        <end position="146"/>
    </location>
</feature>
<accession>A0ABQ5P3V8</accession>
<feature type="transmembrane region" description="Helical" evidence="1">
    <location>
        <begin position="152"/>
        <end position="176"/>
    </location>
</feature>
<feature type="transmembrane region" description="Helical" evidence="1">
    <location>
        <begin position="405"/>
        <end position="427"/>
    </location>
</feature>
<feature type="transmembrane region" description="Helical" evidence="1">
    <location>
        <begin position="433"/>
        <end position="456"/>
    </location>
</feature>
<evidence type="ECO:0000313" key="2">
    <source>
        <dbReference type="EMBL" id="GLF97293.1"/>
    </source>
</evidence>
<evidence type="ECO:0000256" key="1">
    <source>
        <dbReference type="SAM" id="Phobius"/>
    </source>
</evidence>
<gene>
    <name evidence="2" type="ORF">SYYSPA8_23370</name>
</gene>
<feature type="transmembrane region" description="Helical" evidence="1">
    <location>
        <begin position="257"/>
        <end position="275"/>
    </location>
</feature>
<keyword evidence="1" id="KW-0812">Transmembrane</keyword>
<comment type="caution">
    <text evidence="2">The sequence shown here is derived from an EMBL/GenBank/DDBJ whole genome shotgun (WGS) entry which is preliminary data.</text>
</comment>
<proteinExistence type="predicted"/>
<keyword evidence="1" id="KW-0472">Membrane</keyword>
<evidence type="ECO:0000313" key="3">
    <source>
        <dbReference type="Proteomes" id="UP001291653"/>
    </source>
</evidence>
<name>A0ABQ5P3V8_9ACTN</name>
<feature type="transmembrane region" description="Helical" evidence="1">
    <location>
        <begin position="335"/>
        <end position="353"/>
    </location>
</feature>
<organism evidence="2 3">
    <name type="scientific">Streptomyces yaizuensis</name>
    <dbReference type="NCBI Taxonomy" id="2989713"/>
    <lineage>
        <taxon>Bacteria</taxon>
        <taxon>Bacillati</taxon>
        <taxon>Actinomycetota</taxon>
        <taxon>Actinomycetes</taxon>
        <taxon>Kitasatosporales</taxon>
        <taxon>Streptomycetaceae</taxon>
        <taxon>Streptomyces</taxon>
    </lineage>
</organism>
<keyword evidence="3" id="KW-1185">Reference proteome</keyword>
<dbReference type="Proteomes" id="UP001291653">
    <property type="component" value="Unassembled WGS sequence"/>
</dbReference>